<dbReference type="AlphaFoldDB" id="A0A813UD16"/>
<evidence type="ECO:0000256" key="1">
    <source>
        <dbReference type="ARBA" id="ARBA00004308"/>
    </source>
</evidence>
<dbReference type="InterPro" id="IPR039842">
    <property type="entry name" value="TBC1D7"/>
</dbReference>
<dbReference type="Proteomes" id="UP000663823">
    <property type="component" value="Unassembled WGS sequence"/>
</dbReference>
<evidence type="ECO:0000313" key="7">
    <source>
        <dbReference type="EMBL" id="CAF0822036.1"/>
    </source>
</evidence>
<keyword evidence="5" id="KW-0472">Membrane</keyword>
<dbReference type="OrthoDB" id="18718at2759"/>
<dbReference type="GO" id="GO:0032007">
    <property type="term" value="P:negative regulation of TOR signaling"/>
    <property type="evidence" value="ECO:0007669"/>
    <property type="project" value="TreeGrafter"/>
</dbReference>
<dbReference type="EMBL" id="CAJOBE010000209">
    <property type="protein sequence ID" value="CAF3596611.1"/>
    <property type="molecule type" value="Genomic_DNA"/>
</dbReference>
<evidence type="ECO:0000256" key="3">
    <source>
        <dbReference type="ARBA" id="ARBA00022468"/>
    </source>
</evidence>
<dbReference type="GO" id="GO:0005096">
    <property type="term" value="F:GTPase activator activity"/>
    <property type="evidence" value="ECO:0007669"/>
    <property type="project" value="UniProtKB-KW"/>
</dbReference>
<dbReference type="Proteomes" id="UP000663882">
    <property type="component" value="Unassembled WGS sequence"/>
</dbReference>
<dbReference type="EMBL" id="CAJOAX010000195">
    <property type="protein sequence ID" value="CAF3536316.1"/>
    <property type="molecule type" value="Genomic_DNA"/>
</dbReference>
<comment type="subcellular location">
    <subcellularLocation>
        <location evidence="2">Cytoplasmic vesicle</location>
    </subcellularLocation>
    <subcellularLocation>
        <location evidence="1">Endomembrane system</location>
    </subcellularLocation>
</comment>
<evidence type="ECO:0000256" key="2">
    <source>
        <dbReference type="ARBA" id="ARBA00004541"/>
    </source>
</evidence>
<evidence type="ECO:0000313" key="10">
    <source>
        <dbReference type="EMBL" id="CAF3596611.1"/>
    </source>
</evidence>
<evidence type="ECO:0000313" key="9">
    <source>
        <dbReference type="EMBL" id="CAF3536316.1"/>
    </source>
</evidence>
<organism evidence="7 11">
    <name type="scientific">Rotaria sordida</name>
    <dbReference type="NCBI Taxonomy" id="392033"/>
    <lineage>
        <taxon>Eukaryota</taxon>
        <taxon>Metazoa</taxon>
        <taxon>Spiralia</taxon>
        <taxon>Gnathifera</taxon>
        <taxon>Rotifera</taxon>
        <taxon>Eurotatoria</taxon>
        <taxon>Bdelloidea</taxon>
        <taxon>Philodinida</taxon>
        <taxon>Philodinidae</taxon>
        <taxon>Rotaria</taxon>
    </lineage>
</organism>
<dbReference type="GO" id="GO:0031410">
    <property type="term" value="C:cytoplasmic vesicle"/>
    <property type="evidence" value="ECO:0007669"/>
    <property type="project" value="UniProtKB-SubCell"/>
</dbReference>
<keyword evidence="6" id="KW-0968">Cytoplasmic vesicle</keyword>
<dbReference type="Proteomes" id="UP000663889">
    <property type="component" value="Unassembled WGS sequence"/>
</dbReference>
<accession>A0A813UD16</accession>
<comment type="caution">
    <text evidence="7">The sequence shown here is derived from an EMBL/GenBank/DDBJ whole genome shotgun (WGS) entry which is preliminary data.</text>
</comment>
<name>A0A813UD16_9BILA</name>
<evidence type="ECO:0000256" key="6">
    <source>
        <dbReference type="ARBA" id="ARBA00023329"/>
    </source>
</evidence>
<evidence type="ECO:0000256" key="4">
    <source>
        <dbReference type="ARBA" id="ARBA00022490"/>
    </source>
</evidence>
<dbReference type="Gene3D" id="1.10.8.680">
    <property type="entry name" value="Ypt/Rab-GAP domain of gyp1p, domain 2"/>
    <property type="match status" value="1"/>
</dbReference>
<dbReference type="Gene3D" id="1.10.10.750">
    <property type="entry name" value="Ypt/Rab-GAP domain of gyp1p, domain 1"/>
    <property type="match status" value="1"/>
</dbReference>
<protein>
    <submittedName>
        <fullName evidence="7">Uncharacterized protein</fullName>
    </submittedName>
</protein>
<evidence type="ECO:0000313" key="11">
    <source>
        <dbReference type="Proteomes" id="UP000663882"/>
    </source>
</evidence>
<dbReference type="EMBL" id="CAJNOO010000137">
    <property type="protein sequence ID" value="CAF0822036.1"/>
    <property type="molecule type" value="Genomic_DNA"/>
</dbReference>
<evidence type="ECO:0000313" key="8">
    <source>
        <dbReference type="EMBL" id="CAF0832132.1"/>
    </source>
</evidence>
<sequence>MILIQRTVQTVFRDLLESETINIEKLKQHVQKNSIVAELKPFYWKILLGIKSPYRTTRRYVDEANCDIYKCFHSTLTTCQIIKTDTSTSQQFLSMYLLDSHPTKLSIISTKEYEPFLSIANFTCAFLDNDNEQRLEVTAECWLMTCKIYDKFVQLTRHIALLRYHVSKIAQQEFCHEPKLLLHLNTQNIFVCIPDKWLKDGFQLITDDISLLNIWEKFLAGSEYIFVFLTIHILHHCRLKLLSLYANKEILQYLNDLKIVDQADCEHIVIASIASWKKQGGSLLNFPAIHK</sequence>
<dbReference type="EMBL" id="CAJNOU010000047">
    <property type="protein sequence ID" value="CAF0832132.1"/>
    <property type="molecule type" value="Genomic_DNA"/>
</dbReference>
<dbReference type="PANTHER" id="PTHR13530">
    <property type="entry name" value="TBC1 DOMAIN FAMILY MEMBER 7"/>
    <property type="match status" value="1"/>
</dbReference>
<evidence type="ECO:0000256" key="5">
    <source>
        <dbReference type="ARBA" id="ARBA00023136"/>
    </source>
</evidence>
<dbReference type="Proteomes" id="UP000663874">
    <property type="component" value="Unassembled WGS sequence"/>
</dbReference>
<reference evidence="7" key="1">
    <citation type="submission" date="2021-02" db="EMBL/GenBank/DDBJ databases">
        <authorList>
            <person name="Nowell W R."/>
        </authorList>
    </citation>
    <scope>NUCLEOTIDE SEQUENCE</scope>
</reference>
<dbReference type="GO" id="GO:0012505">
    <property type="term" value="C:endomembrane system"/>
    <property type="evidence" value="ECO:0007669"/>
    <property type="project" value="UniProtKB-SubCell"/>
</dbReference>
<dbReference type="PANTHER" id="PTHR13530:SF3">
    <property type="entry name" value="TBC1 DOMAIN FAMILY MEMBER 7"/>
    <property type="match status" value="1"/>
</dbReference>
<dbReference type="Gene3D" id="1.10.472.80">
    <property type="entry name" value="Ypt/Rab-GAP domain of gyp1p, domain 3"/>
    <property type="match status" value="1"/>
</dbReference>
<keyword evidence="3" id="KW-0343">GTPase activation</keyword>
<keyword evidence="4" id="KW-0963">Cytoplasm</keyword>
<dbReference type="InterPro" id="IPR043039">
    <property type="entry name" value="TBC1D7_dom2"/>
</dbReference>
<proteinExistence type="predicted"/>
<gene>
    <name evidence="10" type="ORF">FNK824_LOCUS3197</name>
    <name evidence="9" type="ORF">OTI717_LOCUS3574</name>
    <name evidence="7" type="ORF">RFH988_LOCUS4989</name>
    <name evidence="8" type="ORF">SEV965_LOCUS2173</name>
</gene>